<name>A0A1E1WSS1_PECGO</name>
<keyword evidence="2" id="KW-0175">Coiled coil</keyword>
<evidence type="ECO:0000256" key="2">
    <source>
        <dbReference type="SAM" id="Coils"/>
    </source>
</evidence>
<evidence type="ECO:0000256" key="3">
    <source>
        <dbReference type="SAM" id="MobiDB-lite"/>
    </source>
</evidence>
<proteinExistence type="predicted"/>
<protein>
    <recommendedName>
        <fullName evidence="5">28S ribosomal protein S27, mitochondrial</fullName>
    </recommendedName>
</protein>
<evidence type="ECO:0008006" key="5">
    <source>
        <dbReference type="Google" id="ProtNLM"/>
    </source>
</evidence>
<feature type="coiled-coil region" evidence="2">
    <location>
        <begin position="357"/>
        <end position="400"/>
    </location>
</feature>
<dbReference type="PANTHER" id="PTHR21393:SF0">
    <property type="entry name" value="SMALL RIBOSOMAL SUBUNIT PROTEIN MS27"/>
    <property type="match status" value="1"/>
</dbReference>
<dbReference type="InterPro" id="IPR034913">
    <property type="entry name" value="mS27/PTCD2"/>
</dbReference>
<accession>A0A1E1WSS1</accession>
<dbReference type="GO" id="GO:0005739">
    <property type="term" value="C:mitochondrion"/>
    <property type="evidence" value="ECO:0007669"/>
    <property type="project" value="UniProtKB-SubCell"/>
</dbReference>
<dbReference type="Pfam" id="PF10037">
    <property type="entry name" value="MRP-S27"/>
    <property type="match status" value="1"/>
</dbReference>
<feature type="region of interest" description="Disordered" evidence="3">
    <location>
        <begin position="413"/>
        <end position="441"/>
    </location>
</feature>
<organism evidence="4">
    <name type="scientific">Pectinophora gossypiella</name>
    <name type="common">Cotton pink bollworm</name>
    <name type="synonym">Depressaria gossypiella</name>
    <dbReference type="NCBI Taxonomy" id="13191"/>
    <lineage>
        <taxon>Eukaryota</taxon>
        <taxon>Metazoa</taxon>
        <taxon>Ecdysozoa</taxon>
        <taxon>Arthropoda</taxon>
        <taxon>Hexapoda</taxon>
        <taxon>Insecta</taxon>
        <taxon>Pterygota</taxon>
        <taxon>Neoptera</taxon>
        <taxon>Endopterygota</taxon>
        <taxon>Lepidoptera</taxon>
        <taxon>Glossata</taxon>
        <taxon>Ditrysia</taxon>
        <taxon>Gelechioidea</taxon>
        <taxon>Gelechiidae</taxon>
        <taxon>Apatetrinae</taxon>
        <taxon>Pectinophora</taxon>
    </lineage>
</organism>
<dbReference type="PANTHER" id="PTHR21393">
    <property type="entry name" value="MITOCHONDRIAL 28S RIBOSOMAL PROTEIN S27"/>
    <property type="match status" value="1"/>
</dbReference>
<gene>
    <name evidence="4" type="ORF">g.17102</name>
</gene>
<reference evidence="4" key="1">
    <citation type="submission" date="2015-09" db="EMBL/GenBank/DDBJ databases">
        <title>De novo assembly of Pectinophora gossypiella (Pink Bollworm) gut transcriptome.</title>
        <authorList>
            <person name="Tassone E.E."/>
        </authorList>
    </citation>
    <scope>NUCLEOTIDE SEQUENCE</scope>
</reference>
<dbReference type="AlphaFoldDB" id="A0A1E1WSS1"/>
<evidence type="ECO:0000313" key="4">
    <source>
        <dbReference type="EMBL" id="JAT90028.1"/>
    </source>
</evidence>
<dbReference type="InterPro" id="IPR019266">
    <property type="entry name" value="Ribosomal_mS27"/>
</dbReference>
<dbReference type="OrthoDB" id="19830at2759"/>
<sequence>MLRSLRKIPSRKSISSLYLQRKTFLTNDYKCIEAWNSQISSPILTKVNIHDFYNILDQNFTSKGVISAIDVDIFANAIKDPVYLEELKDLLHKLRLSADTGNTLESTHHATIRNFIEFGHIPELIDILKDPLNFGVFLDNYSANILLDKLITSADYEAAAKVASLIMLQEDFTNDITCSLCQYACYKYITNFTPPEPPAVEEKNEKNKKVEEVKIRIKFLRNPYFDDHFDIKDTLLSAGKTLAWISERSNDTVNNNLQIIGWLVYQKYDKLKSACKHIAETGSPKIFTETIDLIKKECQNGEGETKETLEKCISMLDALGTAETPLEESLKITIENAINKAQNNDISQQKELFKSWIKIREEKLEEQTKRLDRAKRTQLIEEKQKLLEEEEQRLWFFEKEEAIDLQIEEKEKLVEAPSGKTKSSKLSDEEYVPPEILPKRR</sequence>
<dbReference type="EMBL" id="GDQN01001026">
    <property type="protein sequence ID" value="JAT90028.1"/>
    <property type="molecule type" value="Transcribed_RNA"/>
</dbReference>
<comment type="subcellular location">
    <subcellularLocation>
        <location evidence="1">Mitochondrion</location>
    </subcellularLocation>
</comment>
<evidence type="ECO:0000256" key="1">
    <source>
        <dbReference type="ARBA" id="ARBA00004173"/>
    </source>
</evidence>